<feature type="domain" description="Squalene cyclase C-terminal" evidence="5">
    <location>
        <begin position="391"/>
        <end position="732"/>
    </location>
</feature>
<dbReference type="InParanoid" id="A0A200QBW2"/>
<dbReference type="EMBL" id="MVGT01002392">
    <property type="protein sequence ID" value="OVA07958.1"/>
    <property type="molecule type" value="Genomic_DNA"/>
</dbReference>
<dbReference type="PANTHER" id="PTHR11764">
    <property type="entry name" value="TERPENE CYCLASE/MUTASE FAMILY MEMBER"/>
    <property type="match status" value="1"/>
</dbReference>
<dbReference type="CDD" id="cd02892">
    <property type="entry name" value="SQCY_1"/>
    <property type="match status" value="1"/>
</dbReference>
<dbReference type="PANTHER" id="PTHR11764:SF20">
    <property type="entry name" value="LANOSTEROL SYNTHASE"/>
    <property type="match status" value="1"/>
</dbReference>
<evidence type="ECO:0000256" key="4">
    <source>
        <dbReference type="RuleBase" id="RU362003"/>
    </source>
</evidence>
<dbReference type="FunFam" id="1.50.10.20:FF:000002">
    <property type="entry name" value="Terpene cyclase/mutase family member"/>
    <property type="match status" value="1"/>
</dbReference>
<feature type="domain" description="Squalene cyclase N-terminal" evidence="6">
    <location>
        <begin position="78"/>
        <end position="337"/>
    </location>
</feature>
<dbReference type="NCBIfam" id="TIGR01787">
    <property type="entry name" value="squalene_cyclas"/>
    <property type="match status" value="1"/>
</dbReference>
<evidence type="ECO:0000256" key="1">
    <source>
        <dbReference type="ARBA" id="ARBA00009755"/>
    </source>
</evidence>
<comment type="caution">
    <text evidence="7">The sequence shown here is derived from an EMBL/GenBank/DDBJ whole genome shotgun (WGS) entry which is preliminary data.</text>
</comment>
<dbReference type="PROSITE" id="PS01074">
    <property type="entry name" value="TERPENE_SYNTHASES"/>
    <property type="match status" value="1"/>
</dbReference>
<name>A0A200QBW2_MACCD</name>
<dbReference type="InterPro" id="IPR032696">
    <property type="entry name" value="SQ_cyclase_C"/>
</dbReference>
<protein>
    <recommendedName>
        <fullName evidence="4">Terpene cyclase/mutase family member</fullName>
        <ecNumber evidence="4">5.4.99.-</ecNumber>
    </recommendedName>
</protein>
<evidence type="ECO:0000256" key="3">
    <source>
        <dbReference type="ARBA" id="ARBA00023235"/>
    </source>
</evidence>
<dbReference type="Proteomes" id="UP000195402">
    <property type="component" value="Unassembled WGS sequence"/>
</dbReference>
<dbReference type="SUPFAM" id="SSF48239">
    <property type="entry name" value="Terpenoid cyclases/Protein prenyltransferases"/>
    <property type="match status" value="2"/>
</dbReference>
<dbReference type="Pfam" id="PF13243">
    <property type="entry name" value="SQHop_cyclase_C"/>
    <property type="match status" value="1"/>
</dbReference>
<dbReference type="STRING" id="56857.A0A200QBW2"/>
<dbReference type="InterPro" id="IPR032697">
    <property type="entry name" value="SQ_cyclase_N"/>
</dbReference>
<sequence>MGSIYSEISSQQKFVVKGCGGESSTATLDVQNKKTVQIPWCSLTFAKVNPCGNDLPQVKVTDTEDVTEEAVTTTLRRAITFHSTIQANDGHWPGDYGGPMFLMPGLVITLYITGALNAVLSSEHQREMCRYIYNHQNTDGGWGLHIAGPSTMFGTTLNYVSLRLLGEGVDDGEGSIEKGRMWILNHGGATSISSWGKMWLSVLGVFEWSGNNPMPPEIWLLPYLLPVHPGRMWCHCRMVYLPMSYLYGKRFVGPITPLILSLRQELFTVPYDKVDWNKARSMCAKEDLYYPHSLVQDILWASLHKVIEPILTCWPANKLREKALLTTIQHIHHEDEKTRYICLGPVNKVLNMLCCWVEDPNSKEFKLHLPRIYDYLWIAEDGMKMQGYNGSQLWDTAFAIQAIISTNLYEEYGPTLKKAHGYIKDSQILEDCVGDLDFYYHRISKGAWTLSTADHGWPISDCTAEGLKAALLLSKIQPRTAFGEPIDAKRLYDAVNVILSLQVNGDDGGFTTYKPSRSYAWLELLNPSETFGDIVIDYPYVECTSAAIQALTSFKKLYPVYRSKDIQHCIAKAVKFIEKIQAPDGSWYGCWGVCFTYGIWFGITGLMASGKTFKNSSAIRKACEFLLSKQLASGGWGESYLSCQNKVYTNLESNQSHLVNTAWAMLALIDAGQQVERDPSPLHRAARVLINSQMENGDFPQESIMGVFNKNCMINYAAYRNIFPIWALGEYRCRVLQQAR</sequence>
<dbReference type="OrthoDB" id="21502at2759"/>
<evidence type="ECO:0000259" key="6">
    <source>
        <dbReference type="Pfam" id="PF13249"/>
    </source>
</evidence>
<dbReference type="InterPro" id="IPR008930">
    <property type="entry name" value="Terpenoid_cyclase/PrenylTrfase"/>
</dbReference>
<dbReference type="GO" id="GO:0016871">
    <property type="term" value="F:cycloartenol synthase activity"/>
    <property type="evidence" value="ECO:0007669"/>
    <property type="project" value="UniProtKB-ARBA"/>
</dbReference>
<dbReference type="InterPro" id="IPR018333">
    <property type="entry name" value="Squalene_cyclase"/>
</dbReference>
<gene>
    <name evidence="7" type="ORF">BVC80_8731g17</name>
</gene>
<dbReference type="InterPro" id="IPR002365">
    <property type="entry name" value="Terpene_synthase_CS"/>
</dbReference>
<evidence type="ECO:0000313" key="8">
    <source>
        <dbReference type="Proteomes" id="UP000195402"/>
    </source>
</evidence>
<comment type="similarity">
    <text evidence="1 4">Belongs to the terpene cyclase/mutase family.</text>
</comment>
<evidence type="ECO:0000256" key="2">
    <source>
        <dbReference type="ARBA" id="ARBA00022737"/>
    </source>
</evidence>
<proteinExistence type="inferred from homology"/>
<keyword evidence="2" id="KW-0677">Repeat</keyword>
<keyword evidence="3 4" id="KW-0413">Isomerase</keyword>
<dbReference type="GO" id="GO:0005811">
    <property type="term" value="C:lipid droplet"/>
    <property type="evidence" value="ECO:0007669"/>
    <property type="project" value="InterPro"/>
</dbReference>
<dbReference type="GO" id="GO:0016740">
    <property type="term" value="F:transferase activity"/>
    <property type="evidence" value="ECO:0007669"/>
    <property type="project" value="UniProtKB-KW"/>
</dbReference>
<dbReference type="OMA" id="KEHQHEM"/>
<evidence type="ECO:0000259" key="5">
    <source>
        <dbReference type="Pfam" id="PF13243"/>
    </source>
</evidence>
<evidence type="ECO:0000313" key="7">
    <source>
        <dbReference type="EMBL" id="OVA07958.1"/>
    </source>
</evidence>
<keyword evidence="7" id="KW-0808">Transferase</keyword>
<dbReference type="Pfam" id="PF13249">
    <property type="entry name" value="SQHop_cyclase_N"/>
    <property type="match status" value="1"/>
</dbReference>
<keyword evidence="8" id="KW-1185">Reference proteome</keyword>
<accession>A0A200QBW2</accession>
<dbReference type="GO" id="GO:0016104">
    <property type="term" value="P:triterpenoid biosynthetic process"/>
    <property type="evidence" value="ECO:0007669"/>
    <property type="project" value="InterPro"/>
</dbReference>
<reference evidence="7 8" key="1">
    <citation type="journal article" date="2017" name="Mol. Plant">
        <title>The Genome of Medicinal Plant Macleaya cordata Provides New Insights into Benzylisoquinoline Alkaloids Metabolism.</title>
        <authorList>
            <person name="Liu X."/>
            <person name="Liu Y."/>
            <person name="Huang P."/>
            <person name="Ma Y."/>
            <person name="Qing Z."/>
            <person name="Tang Q."/>
            <person name="Cao H."/>
            <person name="Cheng P."/>
            <person name="Zheng Y."/>
            <person name="Yuan Z."/>
            <person name="Zhou Y."/>
            <person name="Liu J."/>
            <person name="Tang Z."/>
            <person name="Zhuo Y."/>
            <person name="Zhang Y."/>
            <person name="Yu L."/>
            <person name="Huang J."/>
            <person name="Yang P."/>
            <person name="Peng Q."/>
            <person name="Zhang J."/>
            <person name="Jiang W."/>
            <person name="Zhang Z."/>
            <person name="Lin K."/>
            <person name="Ro D.K."/>
            <person name="Chen X."/>
            <person name="Xiong X."/>
            <person name="Shang Y."/>
            <person name="Huang S."/>
            <person name="Zeng J."/>
        </authorList>
    </citation>
    <scope>NUCLEOTIDE SEQUENCE [LARGE SCALE GENOMIC DNA]</scope>
    <source>
        <strain evidence="8">cv. BLH2017</strain>
        <tissue evidence="7">Root</tissue>
    </source>
</reference>
<dbReference type="EC" id="5.4.99.-" evidence="4"/>
<dbReference type="FunFam" id="1.50.10.20:FF:000022">
    <property type="entry name" value="Terpene cyclase/mutase family member"/>
    <property type="match status" value="1"/>
</dbReference>
<dbReference type="Gene3D" id="1.50.10.20">
    <property type="match status" value="3"/>
</dbReference>
<dbReference type="AlphaFoldDB" id="A0A200QBW2"/>
<organism evidence="7 8">
    <name type="scientific">Macleaya cordata</name>
    <name type="common">Five-seeded plume-poppy</name>
    <name type="synonym">Bocconia cordata</name>
    <dbReference type="NCBI Taxonomy" id="56857"/>
    <lineage>
        <taxon>Eukaryota</taxon>
        <taxon>Viridiplantae</taxon>
        <taxon>Streptophyta</taxon>
        <taxon>Embryophyta</taxon>
        <taxon>Tracheophyta</taxon>
        <taxon>Spermatophyta</taxon>
        <taxon>Magnoliopsida</taxon>
        <taxon>Ranunculales</taxon>
        <taxon>Papaveraceae</taxon>
        <taxon>Papaveroideae</taxon>
        <taxon>Macleaya</taxon>
    </lineage>
</organism>